<organism evidence="14 15">
    <name type="scientific">Atractosteus spatula</name>
    <name type="common">Alligator gar</name>
    <name type="synonym">Lepisosteus spatula</name>
    <dbReference type="NCBI Taxonomy" id="7917"/>
    <lineage>
        <taxon>Eukaryota</taxon>
        <taxon>Metazoa</taxon>
        <taxon>Chordata</taxon>
        <taxon>Craniata</taxon>
        <taxon>Vertebrata</taxon>
        <taxon>Euteleostomi</taxon>
        <taxon>Actinopterygii</taxon>
        <taxon>Neopterygii</taxon>
        <taxon>Holostei</taxon>
        <taxon>Semionotiformes</taxon>
        <taxon>Lepisosteidae</taxon>
        <taxon>Atractosteus</taxon>
    </lineage>
</organism>
<dbReference type="InterPro" id="IPR002466">
    <property type="entry name" value="A_deamin"/>
</dbReference>
<feature type="region of interest" description="Disordered" evidence="12">
    <location>
        <begin position="207"/>
        <end position="229"/>
    </location>
</feature>
<evidence type="ECO:0000256" key="5">
    <source>
        <dbReference type="ARBA" id="ARBA00037026"/>
    </source>
</evidence>
<evidence type="ECO:0000313" key="14">
    <source>
        <dbReference type="EMBL" id="MBN3315156.1"/>
    </source>
</evidence>
<feature type="compositionally biased region" description="Basic and acidic residues" evidence="12">
    <location>
        <begin position="215"/>
        <end position="229"/>
    </location>
</feature>
<keyword evidence="15" id="KW-1185">Reference proteome</keyword>
<dbReference type="PANTHER" id="PTHR46516">
    <property type="entry name" value="TRNA-SPECIFIC ADENOSINE DEAMINASE 1"/>
    <property type="match status" value="1"/>
</dbReference>
<protein>
    <recommendedName>
        <fullName evidence="9">tRNA-specific adenosine deaminase 1</fullName>
        <ecNumber evidence="8">3.5.4.34</ecNumber>
    </recommendedName>
    <alternativeName>
        <fullName evidence="10">tRNA-specific adenosine-37 deaminase</fullName>
    </alternativeName>
</protein>
<comment type="function">
    <text evidence="6">Specifically deaminates adenosine-37 to inosine in tRNA-Ala.</text>
</comment>
<keyword evidence="1" id="KW-0819">tRNA processing</keyword>
<comment type="cofactor">
    <cofactor evidence="5">
        <name>1D-myo-inositol hexakisphosphate</name>
        <dbReference type="ChEBI" id="CHEBI:58130"/>
    </cofactor>
</comment>
<comment type="catalytic activity">
    <reaction evidence="11">
        <text>adenosine(37) in tRNA(Ala) + H2O + H(+) = inosine(37) in tRNA(Ala) + NH4(+)</text>
        <dbReference type="Rhea" id="RHEA:50968"/>
        <dbReference type="Rhea" id="RHEA-COMP:12855"/>
        <dbReference type="Rhea" id="RHEA-COMP:12856"/>
        <dbReference type="ChEBI" id="CHEBI:15377"/>
        <dbReference type="ChEBI" id="CHEBI:15378"/>
        <dbReference type="ChEBI" id="CHEBI:28938"/>
        <dbReference type="ChEBI" id="CHEBI:74411"/>
        <dbReference type="ChEBI" id="CHEBI:82852"/>
        <dbReference type="EC" id="3.5.4.34"/>
    </reaction>
</comment>
<reference evidence="14" key="1">
    <citation type="journal article" date="2021" name="Cell">
        <title>Tracing the genetic footprints of vertebrate landing in non-teleost ray-finned fishes.</title>
        <authorList>
            <person name="Bi X."/>
            <person name="Wang K."/>
            <person name="Yang L."/>
            <person name="Pan H."/>
            <person name="Jiang H."/>
            <person name="Wei Q."/>
            <person name="Fang M."/>
            <person name="Yu H."/>
            <person name="Zhu C."/>
            <person name="Cai Y."/>
            <person name="He Y."/>
            <person name="Gan X."/>
            <person name="Zeng H."/>
            <person name="Yu D."/>
            <person name="Zhu Y."/>
            <person name="Jiang H."/>
            <person name="Qiu Q."/>
            <person name="Yang H."/>
            <person name="Zhang Y.E."/>
            <person name="Wang W."/>
            <person name="Zhu M."/>
            <person name="He S."/>
            <person name="Zhang G."/>
        </authorList>
    </citation>
    <scope>NUCLEOTIDE SEQUENCE</scope>
    <source>
        <strain evidence="14">Allg_001</strain>
    </source>
</reference>
<evidence type="ECO:0000256" key="1">
    <source>
        <dbReference type="ARBA" id="ARBA00022694"/>
    </source>
</evidence>
<evidence type="ECO:0000256" key="9">
    <source>
        <dbReference type="ARBA" id="ARBA00040502"/>
    </source>
</evidence>
<comment type="similarity">
    <text evidence="7">Belongs to the ADAT1 family.</text>
</comment>
<evidence type="ECO:0000256" key="11">
    <source>
        <dbReference type="ARBA" id="ARBA00047635"/>
    </source>
</evidence>
<evidence type="ECO:0000256" key="7">
    <source>
        <dbReference type="ARBA" id="ARBA00038326"/>
    </source>
</evidence>
<proteinExistence type="inferred from homology"/>
<dbReference type="GO" id="GO:0008033">
    <property type="term" value="P:tRNA processing"/>
    <property type="evidence" value="ECO:0007669"/>
    <property type="project" value="UniProtKB-KW"/>
</dbReference>
<dbReference type="EC" id="3.5.4.34" evidence="8"/>
<evidence type="ECO:0000256" key="12">
    <source>
        <dbReference type="SAM" id="MobiDB-lite"/>
    </source>
</evidence>
<feature type="domain" description="A to I editase" evidence="13">
    <location>
        <begin position="52"/>
        <end position="473"/>
    </location>
</feature>
<evidence type="ECO:0000256" key="10">
    <source>
        <dbReference type="ARBA" id="ARBA00041760"/>
    </source>
</evidence>
<dbReference type="GO" id="GO:0003723">
    <property type="term" value="F:RNA binding"/>
    <property type="evidence" value="ECO:0007669"/>
    <property type="project" value="InterPro"/>
</dbReference>
<dbReference type="PROSITE" id="PS50141">
    <property type="entry name" value="A_DEAMIN_EDITASE"/>
    <property type="match status" value="1"/>
</dbReference>
<dbReference type="Proteomes" id="UP000736164">
    <property type="component" value="Unassembled WGS sequence"/>
</dbReference>
<evidence type="ECO:0000256" key="4">
    <source>
        <dbReference type="ARBA" id="ARBA00022833"/>
    </source>
</evidence>
<sequence>MWSADEVARLCHERLGSLPRRGMPEAGREWTLLAAVVKISRSPSAVLKEVVALGTGTKCIGQSRMSSSGDVLNDSHAEVIARRGFLRYLTEQLRLAVSGAGSSVFAPGKDRGRWSLQPGVSFVFFTSHTPCGDASIIAMGESQDQPCQPVSTQEALCKAWVPGHSDSRDHLIVEKQEEKQECRSDTQGTCTPCQKRKAEGNIASVKRFKSAPSGSREESGHISRGTDVHRTGAKCVPGGEQDPLQPGATYHCVGVLRVKPGRGDRTLSLSCSDKLARWNVLGCQGALLSHYLQTPIYFCAIVTGKCPYSQDAMKRALVDRCAHVALLPAGFSVQAPELQQASLELPHSRNQLERSHDPRKGRVSACGAAISWCNVSDHPLDVTANGYKQGVTRKALGSAQARTFCAVFSFQSSRVMTQQADSESPSCRWRLGKELKTYWDYKQAACEYQQAWDDLRAQAFPDWIRSPRELLQFE</sequence>
<dbReference type="GO" id="GO:0043829">
    <property type="term" value="F:tRNA-specific adenosine-37 deaminase activity"/>
    <property type="evidence" value="ECO:0007669"/>
    <property type="project" value="UniProtKB-EC"/>
</dbReference>
<dbReference type="Pfam" id="PF02137">
    <property type="entry name" value="A_deamin"/>
    <property type="match status" value="1"/>
</dbReference>
<dbReference type="PANTHER" id="PTHR46516:SF1">
    <property type="entry name" value="TRNA-SPECIFIC ADENOSINE DEAMINASE 1"/>
    <property type="match status" value="1"/>
</dbReference>
<dbReference type="EMBL" id="JAAWVO010019780">
    <property type="protein sequence ID" value="MBN3315156.1"/>
    <property type="molecule type" value="Genomic_DNA"/>
</dbReference>
<evidence type="ECO:0000313" key="15">
    <source>
        <dbReference type="Proteomes" id="UP000736164"/>
    </source>
</evidence>
<name>A0A8J7NLS8_ATRSP</name>
<keyword evidence="2" id="KW-0479">Metal-binding</keyword>
<feature type="non-terminal residue" evidence="14">
    <location>
        <position position="474"/>
    </location>
</feature>
<keyword evidence="4" id="KW-0862">Zinc</keyword>
<evidence type="ECO:0000256" key="3">
    <source>
        <dbReference type="ARBA" id="ARBA00022801"/>
    </source>
</evidence>
<dbReference type="GO" id="GO:0046872">
    <property type="term" value="F:metal ion binding"/>
    <property type="evidence" value="ECO:0007669"/>
    <property type="project" value="UniProtKB-KW"/>
</dbReference>
<keyword evidence="3" id="KW-0378">Hydrolase</keyword>
<feature type="non-terminal residue" evidence="14">
    <location>
        <position position="1"/>
    </location>
</feature>
<accession>A0A8J7NLS8</accession>
<evidence type="ECO:0000256" key="6">
    <source>
        <dbReference type="ARBA" id="ARBA00037784"/>
    </source>
</evidence>
<comment type="caution">
    <text evidence="14">The sequence shown here is derived from an EMBL/GenBank/DDBJ whole genome shotgun (WGS) entry which is preliminary data.</text>
</comment>
<evidence type="ECO:0000256" key="2">
    <source>
        <dbReference type="ARBA" id="ARBA00022723"/>
    </source>
</evidence>
<dbReference type="SMART" id="SM00552">
    <property type="entry name" value="ADEAMc"/>
    <property type="match status" value="1"/>
</dbReference>
<evidence type="ECO:0000256" key="8">
    <source>
        <dbReference type="ARBA" id="ARBA00038940"/>
    </source>
</evidence>
<evidence type="ECO:0000259" key="13">
    <source>
        <dbReference type="PROSITE" id="PS50141"/>
    </source>
</evidence>
<dbReference type="AlphaFoldDB" id="A0A8J7NLS8"/>
<gene>
    <name evidence="14" type="primary">Adat1</name>
    <name evidence="14" type="ORF">GTO95_0015578</name>
</gene>